<dbReference type="EMBL" id="CYZE01000005">
    <property type="protein sequence ID" value="CUO33608.1"/>
    <property type="molecule type" value="Genomic_DNA"/>
</dbReference>
<keyword evidence="1" id="KW-0472">Membrane</keyword>
<organism evidence="2 3">
    <name type="scientific">Hungatella hathewayi</name>
    <dbReference type="NCBI Taxonomy" id="154046"/>
    <lineage>
        <taxon>Bacteria</taxon>
        <taxon>Bacillati</taxon>
        <taxon>Bacillota</taxon>
        <taxon>Clostridia</taxon>
        <taxon>Lachnospirales</taxon>
        <taxon>Lachnospiraceae</taxon>
        <taxon>Hungatella</taxon>
    </lineage>
</organism>
<name>A0A174EA43_9FIRM</name>
<evidence type="ECO:0000256" key="1">
    <source>
        <dbReference type="SAM" id="Phobius"/>
    </source>
</evidence>
<dbReference type="Proteomes" id="UP000095651">
    <property type="component" value="Unassembled WGS sequence"/>
</dbReference>
<accession>A0A174EA43</accession>
<feature type="transmembrane region" description="Helical" evidence="1">
    <location>
        <begin position="6"/>
        <end position="34"/>
    </location>
</feature>
<dbReference type="AlphaFoldDB" id="A0A174EA43"/>
<proteinExistence type="predicted"/>
<reference evidence="2 3" key="1">
    <citation type="submission" date="2015-09" db="EMBL/GenBank/DDBJ databases">
        <authorList>
            <consortium name="Pathogen Informatics"/>
        </authorList>
    </citation>
    <scope>NUCLEOTIDE SEQUENCE [LARGE SCALE GENOMIC DNA]</scope>
    <source>
        <strain evidence="2 3">2789STDY5608850</strain>
    </source>
</reference>
<sequence length="39" mass="4396">MLIAQFLPLISIIFNAVLQLAKLAALICFILCCIKYLKK</sequence>
<keyword evidence="1" id="KW-0812">Transmembrane</keyword>
<gene>
    <name evidence="2" type="ORF">ERS852407_02532</name>
</gene>
<keyword evidence="1" id="KW-1133">Transmembrane helix</keyword>
<evidence type="ECO:0000313" key="3">
    <source>
        <dbReference type="Proteomes" id="UP000095651"/>
    </source>
</evidence>
<protein>
    <submittedName>
        <fullName evidence="2">Uncharacterized protein</fullName>
    </submittedName>
</protein>
<evidence type="ECO:0000313" key="2">
    <source>
        <dbReference type="EMBL" id="CUO33608.1"/>
    </source>
</evidence>